<feature type="binding site" evidence="7">
    <location>
        <begin position="170"/>
        <end position="172"/>
    </location>
    <ligand>
        <name>substrate</name>
    </ligand>
</feature>
<dbReference type="InterPro" id="IPR016840">
    <property type="entry name" value="Glyco_hydro_43_endo_a_Ara-ase"/>
</dbReference>
<evidence type="ECO:0000256" key="3">
    <source>
        <dbReference type="ARBA" id="ARBA00022801"/>
    </source>
</evidence>
<accession>A0A1H1A654</accession>
<keyword evidence="4 5" id="KW-0326">Glycosidase</keyword>
<keyword evidence="9" id="KW-0732">Signal</keyword>
<dbReference type="Proteomes" id="UP000217103">
    <property type="component" value="Unassembled WGS sequence"/>
</dbReference>
<proteinExistence type="inferred from homology"/>
<feature type="binding site" evidence="7">
    <location>
        <begin position="150"/>
        <end position="153"/>
    </location>
    <ligand>
        <name>substrate</name>
    </ligand>
</feature>
<keyword evidence="3 5" id="KW-0378">Hydrolase</keyword>
<dbReference type="EMBL" id="FNKK01000002">
    <property type="protein sequence ID" value="SDQ35142.1"/>
    <property type="molecule type" value="Genomic_DNA"/>
</dbReference>
<keyword evidence="11" id="KW-1185">Reference proteome</keyword>
<sequence>MLAALSCVLASSLAAAPASAAPRRPGDGPLPVTGDVVVHDPTMIRARGDYLVYSTHGLIEARVSRDMKHFTRAGDAFTEPPAWWREYSPENDPWAPDISFHNGRYLLYYAVSSFGSNHSAIGLATSRTGLPGSWTDHGVVYATTTGDDHNAIDPDLLVDHEGRWWLSFGSHWTGIRMIRIDPATGKRHAGDRTLYHLATRPDAPYAVEAPIVVRRGAYYYLFASYDRCCAGVDSTYKIKVGRATSPTGPYVDRDGVPMLEGGGTVVLETEGSRIGPGGQDVVFDKGGHLLVHHYYDGEDGGTPKLALRRLAWDEAGWPYVR</sequence>
<dbReference type="UniPathway" id="UPA00667"/>
<dbReference type="Pfam" id="PF04616">
    <property type="entry name" value="Glyco_hydro_43"/>
    <property type="match status" value="1"/>
</dbReference>
<dbReference type="PANTHER" id="PTHR43301">
    <property type="entry name" value="ARABINAN ENDO-1,5-ALPHA-L-ARABINOSIDASE"/>
    <property type="match status" value="1"/>
</dbReference>
<protein>
    <submittedName>
        <fullName evidence="10">Arabinan endo-1,5-alpha-L-arabinosidase</fullName>
    </submittedName>
</protein>
<dbReference type="OrthoDB" id="9801455at2"/>
<evidence type="ECO:0000256" key="7">
    <source>
        <dbReference type="PIRSR" id="PIRSR026534-2"/>
    </source>
</evidence>
<dbReference type="Gene3D" id="2.115.10.20">
    <property type="entry name" value="Glycosyl hydrolase domain, family 43"/>
    <property type="match status" value="1"/>
</dbReference>
<evidence type="ECO:0000256" key="1">
    <source>
        <dbReference type="ARBA" id="ARBA00004834"/>
    </source>
</evidence>
<evidence type="ECO:0000313" key="11">
    <source>
        <dbReference type="Proteomes" id="UP000217103"/>
    </source>
</evidence>
<organism evidence="10 11">
    <name type="scientific">Thermostaphylospora chromogena</name>
    <dbReference type="NCBI Taxonomy" id="35622"/>
    <lineage>
        <taxon>Bacteria</taxon>
        <taxon>Bacillati</taxon>
        <taxon>Actinomycetota</taxon>
        <taxon>Actinomycetes</taxon>
        <taxon>Streptosporangiales</taxon>
        <taxon>Thermomonosporaceae</taxon>
        <taxon>Thermostaphylospora</taxon>
    </lineage>
</organism>
<dbReference type="CDD" id="cd08998">
    <property type="entry name" value="GH43_Arb43a-like"/>
    <property type="match status" value="1"/>
</dbReference>
<dbReference type="InterPro" id="IPR023296">
    <property type="entry name" value="Glyco_hydro_beta-prop_sf"/>
</dbReference>
<dbReference type="PIRSF" id="PIRSF026534">
    <property type="entry name" value="Endo_alpha-L-arabinosidase"/>
    <property type="match status" value="1"/>
</dbReference>
<evidence type="ECO:0000256" key="8">
    <source>
        <dbReference type="PIRSR" id="PIRSR606710-2"/>
    </source>
</evidence>
<feature type="binding site" evidence="7">
    <location>
        <position position="115"/>
    </location>
    <ligand>
        <name>substrate</name>
    </ligand>
</feature>
<feature type="chain" id="PRO_5011450370" evidence="9">
    <location>
        <begin position="21"/>
        <end position="321"/>
    </location>
</feature>
<evidence type="ECO:0000256" key="6">
    <source>
        <dbReference type="PIRSR" id="PIRSR026534-1"/>
    </source>
</evidence>
<feature type="site" description="Important for catalytic activity, responsible for pKa modulation of the active site Glu and correct orientation of both the proton donor and substrate" evidence="8">
    <location>
        <position position="153"/>
    </location>
</feature>
<feature type="active site" description="Proton acceptor" evidence="6">
    <location>
        <position position="40"/>
    </location>
</feature>
<gene>
    <name evidence="10" type="ORF">SAMN04489764_0341</name>
</gene>
<dbReference type="InterPro" id="IPR050727">
    <property type="entry name" value="GH43_arabinanases"/>
</dbReference>
<comment type="pathway">
    <text evidence="1 5">Glycan metabolism; L-arabinan degradation.</text>
</comment>
<dbReference type="GO" id="GO:0031222">
    <property type="term" value="P:arabinan catabolic process"/>
    <property type="evidence" value="ECO:0007669"/>
    <property type="project" value="UniProtKB-UniPathway"/>
</dbReference>
<evidence type="ECO:0000256" key="5">
    <source>
        <dbReference type="PIRNR" id="PIRNR026534"/>
    </source>
</evidence>
<evidence type="ECO:0000313" key="10">
    <source>
        <dbReference type="EMBL" id="SDQ35142.1"/>
    </source>
</evidence>
<dbReference type="SUPFAM" id="SSF75005">
    <property type="entry name" value="Arabinanase/levansucrase/invertase"/>
    <property type="match status" value="1"/>
</dbReference>
<reference evidence="10 11" key="1">
    <citation type="submission" date="2016-10" db="EMBL/GenBank/DDBJ databases">
        <authorList>
            <person name="de Groot N.N."/>
        </authorList>
    </citation>
    <scope>NUCLEOTIDE SEQUENCE [LARGE SCALE GENOMIC DNA]</scope>
    <source>
        <strain evidence="10 11">DSM 43794</strain>
    </source>
</reference>
<feature type="active site" description="Proton donor" evidence="6">
    <location>
        <position position="208"/>
    </location>
</feature>
<dbReference type="STRING" id="35622.SAMN04489764_0341"/>
<dbReference type="GO" id="GO:0046558">
    <property type="term" value="F:arabinan endo-1,5-alpha-L-arabinosidase activity"/>
    <property type="evidence" value="ECO:0007669"/>
    <property type="project" value="InterPro"/>
</dbReference>
<dbReference type="InterPro" id="IPR006710">
    <property type="entry name" value="Glyco_hydro_43"/>
</dbReference>
<evidence type="ECO:0000256" key="2">
    <source>
        <dbReference type="ARBA" id="ARBA00009865"/>
    </source>
</evidence>
<evidence type="ECO:0000256" key="9">
    <source>
        <dbReference type="SAM" id="SignalP"/>
    </source>
</evidence>
<name>A0A1H1A654_9ACTN</name>
<comment type="similarity">
    <text evidence="2 5">Belongs to the glycosyl hydrolase 43 family.</text>
</comment>
<feature type="signal peptide" evidence="9">
    <location>
        <begin position="1"/>
        <end position="20"/>
    </location>
</feature>
<feature type="binding site" evidence="7">
    <location>
        <position position="40"/>
    </location>
    <ligand>
        <name>substrate</name>
    </ligand>
</feature>
<dbReference type="AlphaFoldDB" id="A0A1H1A654"/>
<dbReference type="PANTHER" id="PTHR43301:SF3">
    <property type="entry name" value="ARABINAN ENDO-1,5-ALPHA-L-ARABINOSIDASE A-RELATED"/>
    <property type="match status" value="1"/>
</dbReference>
<evidence type="ECO:0000256" key="4">
    <source>
        <dbReference type="ARBA" id="ARBA00023295"/>
    </source>
</evidence>